<dbReference type="GO" id="GO:0003700">
    <property type="term" value="F:DNA-binding transcription factor activity"/>
    <property type="evidence" value="ECO:0007669"/>
    <property type="project" value="InterPro"/>
</dbReference>
<dbReference type="CDD" id="cd03137">
    <property type="entry name" value="GATase1_AraC_1"/>
    <property type="match status" value="1"/>
</dbReference>
<keyword evidence="2" id="KW-0804">Transcription</keyword>
<dbReference type="PROSITE" id="PS01124">
    <property type="entry name" value="HTH_ARAC_FAMILY_2"/>
    <property type="match status" value="1"/>
</dbReference>
<dbReference type="Gene3D" id="1.10.10.60">
    <property type="entry name" value="Homeodomain-like"/>
    <property type="match status" value="1"/>
</dbReference>
<evidence type="ECO:0000256" key="1">
    <source>
        <dbReference type="ARBA" id="ARBA00023015"/>
    </source>
</evidence>
<dbReference type="SUPFAM" id="SSF52317">
    <property type="entry name" value="Class I glutamine amidotransferase-like"/>
    <property type="match status" value="1"/>
</dbReference>
<dbReference type="Pfam" id="PF01965">
    <property type="entry name" value="DJ-1_PfpI"/>
    <property type="match status" value="1"/>
</dbReference>
<evidence type="ECO:0000259" key="3">
    <source>
        <dbReference type="PROSITE" id="PS01124"/>
    </source>
</evidence>
<evidence type="ECO:0000313" key="4">
    <source>
        <dbReference type="EMBL" id="VVD99911.1"/>
    </source>
</evidence>
<dbReference type="OrthoDB" id="8543772at2"/>
<dbReference type="InterPro" id="IPR002818">
    <property type="entry name" value="DJ-1/PfpI"/>
</dbReference>
<dbReference type="Gene3D" id="3.40.50.880">
    <property type="match status" value="1"/>
</dbReference>
<dbReference type="PANTHER" id="PTHR43130:SF3">
    <property type="entry name" value="HTH-TYPE TRANSCRIPTIONAL REGULATOR RV1931C"/>
    <property type="match status" value="1"/>
</dbReference>
<organism evidence="4 5">
    <name type="scientific">Pandoraea anhela</name>
    <dbReference type="NCBI Taxonomy" id="2508295"/>
    <lineage>
        <taxon>Bacteria</taxon>
        <taxon>Pseudomonadati</taxon>
        <taxon>Pseudomonadota</taxon>
        <taxon>Betaproteobacteria</taxon>
        <taxon>Burkholderiales</taxon>
        <taxon>Burkholderiaceae</taxon>
        <taxon>Pandoraea</taxon>
    </lineage>
</organism>
<dbReference type="InterPro" id="IPR009057">
    <property type="entry name" value="Homeodomain-like_sf"/>
</dbReference>
<evidence type="ECO:0000313" key="5">
    <source>
        <dbReference type="Proteomes" id="UP000406256"/>
    </source>
</evidence>
<dbReference type="InterPro" id="IPR029062">
    <property type="entry name" value="Class_I_gatase-like"/>
</dbReference>
<reference evidence="4 5" key="1">
    <citation type="submission" date="2019-08" db="EMBL/GenBank/DDBJ databases">
        <authorList>
            <person name="Peeters C."/>
        </authorList>
    </citation>
    <scope>NUCLEOTIDE SEQUENCE [LARGE SCALE GENOMIC DNA]</scope>
    <source>
        <strain evidence="4 5">LMG 31108</strain>
    </source>
</reference>
<dbReference type="EMBL" id="CABPSB010000006">
    <property type="protein sequence ID" value="VVD99911.1"/>
    <property type="molecule type" value="Genomic_DNA"/>
</dbReference>
<dbReference type="PANTHER" id="PTHR43130">
    <property type="entry name" value="ARAC-FAMILY TRANSCRIPTIONAL REGULATOR"/>
    <property type="match status" value="1"/>
</dbReference>
<evidence type="ECO:0000256" key="2">
    <source>
        <dbReference type="ARBA" id="ARBA00023163"/>
    </source>
</evidence>
<keyword evidence="1" id="KW-0805">Transcription regulation</keyword>
<dbReference type="Proteomes" id="UP000406256">
    <property type="component" value="Unassembled WGS sequence"/>
</dbReference>
<dbReference type="InterPro" id="IPR018060">
    <property type="entry name" value="HTH_AraC"/>
</dbReference>
<accession>A0A5E4UJ46</accession>
<keyword evidence="5" id="KW-1185">Reference proteome</keyword>
<sequence length="323" mass="34984">MIRNVVLLVFPGVQSLDVSGPLDVFAEANRFLLPGDHYQTEVVGTQHGAIACSNGMTLLPRRHYQDVGGHVDLLLVAGGPSLLSDDLGPNVYRWLTDMVPRAQRYGSICNGALILAAAGLLDGKRVTTHWNDVDVLAERAPGATIEADRLFIQDGRLYTSAGVTAGIDLSLHLLAQDHGQEVALNVAKRLVVFTQRAGGQSQFSPYLTPYAEPNSPVAQVQQYVLAHLAEPLSVGDLAAVAKMSVRNFSRVFARDAGVTPADFVSTARVDAARVMLENGNAPLKTVAWECGFGDPHNMRKVFQRRFGVSPQQYRENFGQPQQG</sequence>
<dbReference type="GO" id="GO:0043565">
    <property type="term" value="F:sequence-specific DNA binding"/>
    <property type="evidence" value="ECO:0007669"/>
    <property type="project" value="InterPro"/>
</dbReference>
<feature type="domain" description="HTH araC/xylS-type" evidence="3">
    <location>
        <begin position="218"/>
        <end position="316"/>
    </location>
</feature>
<dbReference type="SMART" id="SM00342">
    <property type="entry name" value="HTH_ARAC"/>
    <property type="match status" value="1"/>
</dbReference>
<protein>
    <submittedName>
        <fullName evidence="4">AraC family transcriptional regulator</fullName>
    </submittedName>
</protein>
<gene>
    <name evidence="4" type="ORF">PAN31108_02072</name>
</gene>
<dbReference type="Pfam" id="PF12833">
    <property type="entry name" value="HTH_18"/>
    <property type="match status" value="1"/>
</dbReference>
<dbReference type="RefSeq" id="WP_150668787.1">
    <property type="nucleotide sequence ID" value="NZ_CABPSB010000006.1"/>
</dbReference>
<dbReference type="SUPFAM" id="SSF46689">
    <property type="entry name" value="Homeodomain-like"/>
    <property type="match status" value="2"/>
</dbReference>
<name>A0A5E4UJ46_9BURK</name>
<dbReference type="AlphaFoldDB" id="A0A5E4UJ46"/>
<dbReference type="InterPro" id="IPR052158">
    <property type="entry name" value="INH-QAR"/>
</dbReference>
<proteinExistence type="predicted"/>